<evidence type="ECO:0000313" key="4">
    <source>
        <dbReference type="EMBL" id="STM07884.1"/>
    </source>
</evidence>
<dbReference type="InterPro" id="IPR043129">
    <property type="entry name" value="ATPase_NBD"/>
</dbReference>
<feature type="domain" description="Carbohydrate kinase FGGY C-terminal" evidence="3">
    <location>
        <begin position="59"/>
        <end position="115"/>
    </location>
</feature>
<name>A0A377CXK9_ECOLX</name>
<dbReference type="EC" id="2.7.1.16" evidence="4"/>
<dbReference type="SUPFAM" id="SSF53067">
    <property type="entry name" value="Actin-like ATPase domain"/>
    <property type="match status" value="1"/>
</dbReference>
<dbReference type="GO" id="GO:0005737">
    <property type="term" value="C:cytoplasm"/>
    <property type="evidence" value="ECO:0007669"/>
    <property type="project" value="TreeGrafter"/>
</dbReference>
<dbReference type="Proteomes" id="UP000254052">
    <property type="component" value="Unassembled WGS sequence"/>
</dbReference>
<gene>
    <name evidence="4" type="primary">araB_1</name>
    <name evidence="4" type="ORF">NCTC9962_05507</name>
</gene>
<accession>A0A377CXK9</accession>
<dbReference type="Gene3D" id="3.30.420.40">
    <property type="match status" value="1"/>
</dbReference>
<dbReference type="Pfam" id="PF02782">
    <property type="entry name" value="FGGY_C"/>
    <property type="match status" value="1"/>
</dbReference>
<evidence type="ECO:0000256" key="2">
    <source>
        <dbReference type="ARBA" id="ARBA00022777"/>
    </source>
</evidence>
<evidence type="ECO:0000259" key="3">
    <source>
        <dbReference type="Pfam" id="PF02782"/>
    </source>
</evidence>
<proteinExistence type="predicted"/>
<dbReference type="GO" id="GO:0008741">
    <property type="term" value="F:ribulokinase activity"/>
    <property type="evidence" value="ECO:0007669"/>
    <property type="project" value="UniProtKB-EC"/>
</dbReference>
<dbReference type="AlphaFoldDB" id="A0A377CXK9"/>
<dbReference type="GO" id="GO:0019150">
    <property type="term" value="F:D-ribulokinase activity"/>
    <property type="evidence" value="ECO:0007669"/>
    <property type="project" value="TreeGrafter"/>
</dbReference>
<dbReference type="EMBL" id="UGED01000011">
    <property type="protein sequence ID" value="STM07884.1"/>
    <property type="molecule type" value="Genomic_DNA"/>
</dbReference>
<protein>
    <submittedName>
        <fullName evidence="4">L-ribulokinase AraB-like protein</fullName>
        <ecNumber evidence="4">2.7.1.16</ecNumber>
    </submittedName>
</protein>
<sequence>MLERIPADILPPGAAVGTLTATAAEELGLTTNVIVASGLIDAHAGGVALAGAHPSGTLALISGTSNCHMLCSEKEIFTPGVWGPYWSAMLPNYWLTEGGQSAAGALVEWTLQESGASANLFTRRSNADVIRFN</sequence>
<dbReference type="InterPro" id="IPR018485">
    <property type="entry name" value="FGGY_C"/>
</dbReference>
<dbReference type="PANTHER" id="PTHR43435:SF4">
    <property type="entry name" value="FGGY CARBOHYDRATE KINASE DOMAIN-CONTAINING PROTEIN"/>
    <property type="match status" value="1"/>
</dbReference>
<keyword evidence="2 4" id="KW-0418">Kinase</keyword>
<reference evidence="4 5" key="1">
    <citation type="submission" date="2018-06" db="EMBL/GenBank/DDBJ databases">
        <authorList>
            <consortium name="Pathogen Informatics"/>
            <person name="Doyle S."/>
        </authorList>
    </citation>
    <scope>NUCLEOTIDE SEQUENCE [LARGE SCALE GENOMIC DNA]</scope>
    <source>
        <strain evidence="4 5">NCTC9962</strain>
    </source>
</reference>
<dbReference type="PANTHER" id="PTHR43435">
    <property type="entry name" value="RIBULOKINASE"/>
    <property type="match status" value="1"/>
</dbReference>
<evidence type="ECO:0000313" key="5">
    <source>
        <dbReference type="Proteomes" id="UP000254052"/>
    </source>
</evidence>
<keyword evidence="1 4" id="KW-0808">Transferase</keyword>
<organism evidence="4 5">
    <name type="scientific">Escherichia coli</name>
    <dbReference type="NCBI Taxonomy" id="562"/>
    <lineage>
        <taxon>Bacteria</taxon>
        <taxon>Pseudomonadati</taxon>
        <taxon>Pseudomonadota</taxon>
        <taxon>Gammaproteobacteria</taxon>
        <taxon>Enterobacterales</taxon>
        <taxon>Enterobacteriaceae</taxon>
        <taxon>Escherichia</taxon>
    </lineage>
</organism>
<dbReference type="GO" id="GO:0019321">
    <property type="term" value="P:pentose metabolic process"/>
    <property type="evidence" value="ECO:0007669"/>
    <property type="project" value="TreeGrafter"/>
</dbReference>
<evidence type="ECO:0000256" key="1">
    <source>
        <dbReference type="ARBA" id="ARBA00022679"/>
    </source>
</evidence>